<evidence type="ECO:0000256" key="4">
    <source>
        <dbReference type="ARBA" id="ARBA00022884"/>
    </source>
</evidence>
<dbReference type="InterPro" id="IPR002583">
    <property type="entry name" value="Ribosomal_bS20"/>
</dbReference>
<dbReference type="AlphaFoldDB" id="A0A1G7ZVK4"/>
<dbReference type="GO" id="GO:0006412">
    <property type="term" value="P:translation"/>
    <property type="evidence" value="ECO:0007669"/>
    <property type="project" value="UniProtKB-UniRule"/>
</dbReference>
<dbReference type="OrthoDB" id="9807974at2"/>
<evidence type="ECO:0000256" key="6">
    <source>
        <dbReference type="ARBA" id="ARBA00023274"/>
    </source>
</evidence>
<dbReference type="STRING" id="83401.SAMN05421742_104234"/>
<keyword evidence="4 8" id="KW-0694">RNA-binding</keyword>
<evidence type="ECO:0000256" key="8">
    <source>
        <dbReference type="HAMAP-Rule" id="MF_00500"/>
    </source>
</evidence>
<dbReference type="SUPFAM" id="SSF46992">
    <property type="entry name" value="Ribosomal protein S20"/>
    <property type="match status" value="1"/>
</dbReference>
<sequence length="90" mass="10075">MANHKSAKTRIRRNERRRVINHARMMRIRSFIKRVHGAIASGDPAAALTAFREAETEIMRGANKGVLHKNTASRTVSRLSARVRDLAGAQ</sequence>
<dbReference type="PANTHER" id="PTHR33398:SF1">
    <property type="entry name" value="SMALL RIBOSOMAL SUBUNIT PROTEIN BS20C"/>
    <property type="match status" value="1"/>
</dbReference>
<gene>
    <name evidence="8" type="primary">rpsT</name>
    <name evidence="9" type="ORF">SAMN05421742_104234</name>
</gene>
<protein>
    <recommendedName>
        <fullName evidence="7 8">Small ribosomal subunit protein bS20</fullName>
    </recommendedName>
</protein>
<keyword evidence="6 8" id="KW-0687">Ribonucleoprotein</keyword>
<dbReference type="Proteomes" id="UP000217076">
    <property type="component" value="Unassembled WGS sequence"/>
</dbReference>
<dbReference type="GO" id="GO:0003735">
    <property type="term" value="F:structural constituent of ribosome"/>
    <property type="evidence" value="ECO:0007669"/>
    <property type="project" value="InterPro"/>
</dbReference>
<evidence type="ECO:0000256" key="1">
    <source>
        <dbReference type="ARBA" id="ARBA00003134"/>
    </source>
</evidence>
<dbReference type="FunFam" id="1.20.58.110:FF:000001">
    <property type="entry name" value="30S ribosomal protein S20"/>
    <property type="match status" value="1"/>
</dbReference>
<dbReference type="NCBIfam" id="TIGR00029">
    <property type="entry name" value="S20"/>
    <property type="match status" value="1"/>
</dbReference>
<dbReference type="PANTHER" id="PTHR33398">
    <property type="entry name" value="30S RIBOSOMAL PROTEIN S20"/>
    <property type="match status" value="1"/>
</dbReference>
<accession>A0A1G7ZVK4</accession>
<dbReference type="GO" id="GO:0015935">
    <property type="term" value="C:small ribosomal subunit"/>
    <property type="evidence" value="ECO:0007669"/>
    <property type="project" value="TreeGrafter"/>
</dbReference>
<dbReference type="GO" id="GO:0070181">
    <property type="term" value="F:small ribosomal subunit rRNA binding"/>
    <property type="evidence" value="ECO:0007669"/>
    <property type="project" value="TreeGrafter"/>
</dbReference>
<keyword evidence="5 8" id="KW-0689">Ribosomal protein</keyword>
<evidence type="ECO:0000256" key="2">
    <source>
        <dbReference type="ARBA" id="ARBA00007634"/>
    </source>
</evidence>
<organism evidence="9 10">
    <name type="scientific">Roseospirillum parvum</name>
    <dbReference type="NCBI Taxonomy" id="83401"/>
    <lineage>
        <taxon>Bacteria</taxon>
        <taxon>Pseudomonadati</taxon>
        <taxon>Pseudomonadota</taxon>
        <taxon>Alphaproteobacteria</taxon>
        <taxon>Rhodospirillales</taxon>
        <taxon>Rhodospirillaceae</taxon>
        <taxon>Roseospirillum</taxon>
    </lineage>
</organism>
<comment type="similarity">
    <text evidence="2 8">Belongs to the bacterial ribosomal protein bS20 family.</text>
</comment>
<dbReference type="Pfam" id="PF01649">
    <property type="entry name" value="Ribosomal_S20p"/>
    <property type="match status" value="1"/>
</dbReference>
<evidence type="ECO:0000256" key="7">
    <source>
        <dbReference type="ARBA" id="ARBA00035136"/>
    </source>
</evidence>
<proteinExistence type="inferred from homology"/>
<reference evidence="10" key="1">
    <citation type="submission" date="2016-10" db="EMBL/GenBank/DDBJ databases">
        <authorList>
            <person name="Varghese N."/>
            <person name="Submissions S."/>
        </authorList>
    </citation>
    <scope>NUCLEOTIDE SEQUENCE [LARGE SCALE GENOMIC DNA]</scope>
    <source>
        <strain evidence="10">930I</strain>
    </source>
</reference>
<evidence type="ECO:0000256" key="3">
    <source>
        <dbReference type="ARBA" id="ARBA00022730"/>
    </source>
</evidence>
<dbReference type="EMBL" id="FNCV01000004">
    <property type="protein sequence ID" value="SDH12708.1"/>
    <property type="molecule type" value="Genomic_DNA"/>
</dbReference>
<dbReference type="HAMAP" id="MF_00500">
    <property type="entry name" value="Ribosomal_bS20"/>
    <property type="match status" value="1"/>
</dbReference>
<dbReference type="InterPro" id="IPR036510">
    <property type="entry name" value="Ribosomal_bS20_sf"/>
</dbReference>
<dbReference type="Gene3D" id="1.20.58.110">
    <property type="entry name" value="Ribosomal protein S20"/>
    <property type="match status" value="1"/>
</dbReference>
<name>A0A1G7ZVK4_9PROT</name>
<evidence type="ECO:0000313" key="10">
    <source>
        <dbReference type="Proteomes" id="UP000217076"/>
    </source>
</evidence>
<evidence type="ECO:0000313" key="9">
    <source>
        <dbReference type="EMBL" id="SDH12708.1"/>
    </source>
</evidence>
<dbReference type="RefSeq" id="WP_092618131.1">
    <property type="nucleotide sequence ID" value="NZ_FNCV01000004.1"/>
</dbReference>
<comment type="function">
    <text evidence="1 8">Binds directly to 16S ribosomal RNA.</text>
</comment>
<keyword evidence="10" id="KW-1185">Reference proteome</keyword>
<evidence type="ECO:0000256" key="5">
    <source>
        <dbReference type="ARBA" id="ARBA00022980"/>
    </source>
</evidence>
<keyword evidence="3 8" id="KW-0699">rRNA-binding</keyword>